<proteinExistence type="predicted"/>
<reference evidence="2" key="1">
    <citation type="submission" date="2015-07" db="EMBL/GenBank/DDBJ databases">
        <title>Transcriptome Assembly of Anthurium amnicola.</title>
        <authorList>
            <person name="Suzuki J."/>
        </authorList>
    </citation>
    <scope>NUCLEOTIDE SEQUENCE</scope>
</reference>
<organism evidence="2">
    <name type="scientific">Anthurium amnicola</name>
    <dbReference type="NCBI Taxonomy" id="1678845"/>
    <lineage>
        <taxon>Eukaryota</taxon>
        <taxon>Viridiplantae</taxon>
        <taxon>Streptophyta</taxon>
        <taxon>Embryophyta</taxon>
        <taxon>Tracheophyta</taxon>
        <taxon>Spermatophyta</taxon>
        <taxon>Magnoliopsida</taxon>
        <taxon>Liliopsida</taxon>
        <taxon>Araceae</taxon>
        <taxon>Pothoideae</taxon>
        <taxon>Potheae</taxon>
        <taxon>Anthurium</taxon>
    </lineage>
</organism>
<dbReference type="GO" id="GO:0005886">
    <property type="term" value="C:plasma membrane"/>
    <property type="evidence" value="ECO:0007669"/>
    <property type="project" value="TreeGrafter"/>
</dbReference>
<feature type="domain" description="MACPF" evidence="1">
    <location>
        <begin position="1"/>
        <end position="333"/>
    </location>
</feature>
<dbReference type="Pfam" id="PF01823">
    <property type="entry name" value="MACPF"/>
    <property type="match status" value="1"/>
</dbReference>
<dbReference type="InterPro" id="IPR044663">
    <property type="entry name" value="CAD1/NSL1-like"/>
</dbReference>
<dbReference type="AlphaFoldDB" id="A0A1D1ZBC6"/>
<gene>
    <name evidence="2" type="primary">At1g14780_3</name>
    <name evidence="2" type="ORF">g.41767</name>
</gene>
<sequence length="610" mass="67756">MGAEGEEGVGARAVRSLGMGFDLTSDFRLKFAKGYPDGARLVELGTAGGARDVVVPGGEVIRGVPADVRCDKGERIRFQCDVLEFNQMSELLNQKSCVQGKIPSGYFNALFDLSGAWLDDAVDTKYLAFDGYFISLYNLHLTTSPLILQDEVKKAVPSKWEPVALSRFIKTYGTHIIVGMEVGGQDVICIRQKHSSTIPGADLKLHLEDLGDYLFSDRRCLSPINRKTREGKQKVPEVFRQTLQSNNLQLANNIESSSKEGLTIICSKRGGDVYLGSHSKWLQTVPAMPDAILFKFVPITSFLTGVPGSGYLSHAINLYLRYKPASDDLQYFLEFQVPQQWAPMFNELALGPHRRKVSFPTLQFRFLGPKLQVNTTQVSTGQKPVTGLRLYLEGKKCNRLAIHMQHLSSLPSMLEPLCADPSTSSPVCHWRGNEDSDSGFLEPIQWKKYSHVCTSAVKHDPEWLNRVSDGVFVVTAAQLVTKGKWTKKVLHLRLLFTHVPNCSIRKTQWASAPATAHKSSLLTMLSTTFTQRENPTLQKQETPQLNSGVYPDGPPMPVQSRKLLKFVDVSEVVRGPHDVPGHWLVTAAKLVKEGGKIGLHVKFALLHYSV</sequence>
<evidence type="ECO:0000313" key="2">
    <source>
        <dbReference type="EMBL" id="JAT64171.1"/>
    </source>
</evidence>
<evidence type="ECO:0000259" key="1">
    <source>
        <dbReference type="PROSITE" id="PS51412"/>
    </source>
</evidence>
<dbReference type="EMBL" id="GDJX01003765">
    <property type="protein sequence ID" value="JAT64171.1"/>
    <property type="molecule type" value="Transcribed_RNA"/>
</dbReference>
<protein>
    <submittedName>
        <fullName evidence="2">MACPF domain-containing protein At1g14780</fullName>
    </submittedName>
</protein>
<dbReference type="SMART" id="SM00457">
    <property type="entry name" value="MACPF"/>
    <property type="match status" value="1"/>
</dbReference>
<accession>A0A1D1ZBC6</accession>
<dbReference type="PROSITE" id="PS51412">
    <property type="entry name" value="MACPF_2"/>
    <property type="match status" value="1"/>
</dbReference>
<dbReference type="InterPro" id="IPR020864">
    <property type="entry name" value="MACPF"/>
</dbReference>
<dbReference type="PANTHER" id="PTHR33199">
    <property type="entry name" value="MACPF DOMAIN-CONTAINING PROTEIN CAD1"/>
    <property type="match status" value="1"/>
</dbReference>
<dbReference type="PANTHER" id="PTHR33199:SF2">
    <property type="entry name" value="OS02G0475300 PROTEIN"/>
    <property type="match status" value="1"/>
</dbReference>
<dbReference type="GO" id="GO:2000031">
    <property type="term" value="P:regulation of salicylic acid mediated signaling pathway"/>
    <property type="evidence" value="ECO:0007669"/>
    <property type="project" value="InterPro"/>
</dbReference>
<dbReference type="GO" id="GO:0009626">
    <property type="term" value="P:plant-type hypersensitive response"/>
    <property type="evidence" value="ECO:0007669"/>
    <property type="project" value="TreeGrafter"/>
</dbReference>
<name>A0A1D1ZBC6_9ARAE</name>